<accession>X1J3E3</accession>
<evidence type="ECO:0000313" key="2">
    <source>
        <dbReference type="EMBL" id="GAH72884.1"/>
    </source>
</evidence>
<feature type="transmembrane region" description="Helical" evidence="1">
    <location>
        <begin position="12"/>
        <end position="31"/>
    </location>
</feature>
<feature type="non-terminal residue" evidence="2">
    <location>
        <position position="1"/>
    </location>
</feature>
<keyword evidence="1" id="KW-0472">Membrane</keyword>
<sequence>QKFSILFDNKIIIILVIFLVIFSISLASNSTRTKVGKFSRLYFKLLKTILTK</sequence>
<protein>
    <submittedName>
        <fullName evidence="2">Uncharacterized protein</fullName>
    </submittedName>
</protein>
<proteinExistence type="predicted"/>
<comment type="caution">
    <text evidence="2">The sequence shown here is derived from an EMBL/GenBank/DDBJ whole genome shotgun (WGS) entry which is preliminary data.</text>
</comment>
<keyword evidence="1" id="KW-1133">Transmembrane helix</keyword>
<evidence type="ECO:0000256" key="1">
    <source>
        <dbReference type="SAM" id="Phobius"/>
    </source>
</evidence>
<reference evidence="2" key="1">
    <citation type="journal article" date="2014" name="Front. Microbiol.">
        <title>High frequency of phylogenetically diverse reductive dehalogenase-homologous genes in deep subseafloor sedimentary metagenomes.</title>
        <authorList>
            <person name="Kawai M."/>
            <person name="Futagami T."/>
            <person name="Toyoda A."/>
            <person name="Takaki Y."/>
            <person name="Nishi S."/>
            <person name="Hori S."/>
            <person name="Arai W."/>
            <person name="Tsubouchi T."/>
            <person name="Morono Y."/>
            <person name="Uchiyama I."/>
            <person name="Ito T."/>
            <person name="Fujiyama A."/>
            <person name="Inagaki F."/>
            <person name="Takami H."/>
        </authorList>
    </citation>
    <scope>NUCLEOTIDE SEQUENCE</scope>
    <source>
        <strain evidence="2">Expedition CK06-06</strain>
    </source>
</reference>
<keyword evidence="1" id="KW-0812">Transmembrane</keyword>
<name>X1J3E3_9ZZZZ</name>
<dbReference type="AlphaFoldDB" id="X1J3E3"/>
<organism evidence="2">
    <name type="scientific">marine sediment metagenome</name>
    <dbReference type="NCBI Taxonomy" id="412755"/>
    <lineage>
        <taxon>unclassified sequences</taxon>
        <taxon>metagenomes</taxon>
        <taxon>ecological metagenomes</taxon>
    </lineage>
</organism>
<gene>
    <name evidence="2" type="ORF">S03H2_43742</name>
</gene>
<dbReference type="EMBL" id="BARU01027318">
    <property type="protein sequence ID" value="GAH72884.1"/>
    <property type="molecule type" value="Genomic_DNA"/>
</dbReference>